<keyword evidence="5 6" id="KW-0350">Heme biosynthesis</keyword>
<dbReference type="Gene3D" id="3.90.660.20">
    <property type="entry name" value="Protoporphyrinogen oxidase, mitochondrial, domain 2"/>
    <property type="match status" value="1"/>
</dbReference>
<dbReference type="GO" id="GO:0004729">
    <property type="term" value="F:oxygen-dependent protoporphyrinogen oxidase activity"/>
    <property type="evidence" value="ECO:0007669"/>
    <property type="project" value="UniProtKB-UniRule"/>
</dbReference>
<feature type="domain" description="Amine oxidase" evidence="7">
    <location>
        <begin position="11"/>
        <end position="465"/>
    </location>
</feature>
<keyword evidence="4 6" id="KW-0560">Oxidoreductase</keyword>
<evidence type="ECO:0000256" key="4">
    <source>
        <dbReference type="ARBA" id="ARBA00023002"/>
    </source>
</evidence>
<dbReference type="Proteomes" id="UP000779809">
    <property type="component" value="Unassembled WGS sequence"/>
</dbReference>
<comment type="function">
    <text evidence="6">Involved in coproporphyrin-dependent heme b biosynthesis. Catalyzes the oxidation of coproporphyrinogen III to coproporphyrin III.</text>
</comment>
<dbReference type="Pfam" id="PF01593">
    <property type="entry name" value="Amino_oxidase"/>
    <property type="match status" value="1"/>
</dbReference>
<comment type="subcellular location">
    <subcellularLocation>
        <location evidence="6">Cytoplasm</location>
    </subcellularLocation>
</comment>
<keyword evidence="2 6" id="KW-0285">Flavoprotein</keyword>
<dbReference type="EMBL" id="JACPNR010000011">
    <property type="protein sequence ID" value="MBI2679046.1"/>
    <property type="molecule type" value="Genomic_DNA"/>
</dbReference>
<dbReference type="InterPro" id="IPR004572">
    <property type="entry name" value="Protoporphyrinogen_oxidase"/>
</dbReference>
<comment type="cofactor">
    <cofactor evidence="1 6">
        <name>FAD</name>
        <dbReference type="ChEBI" id="CHEBI:57692"/>
    </cofactor>
</comment>
<keyword evidence="3 6" id="KW-0274">FAD</keyword>
<accession>A0A932A997</accession>
<sequence>MTRIAVIGGGIAGLSAAFRLEQKRAGGVEYALFEASGRLGGVIRTERQDGFIIEAGPDSFLSEKPWAAQLCRDLGIGSDLLSSRDHQRKTFILVNDRLIEMPDGLMFMVPTKLWPLATTSLFSLSAKLRAAQERWSKPRESGEDESVASFVTRHFGREMVERVAGPLLAGVYGGSAEKLSVRAVLPRFVTMERERGSLVRAMLEARTKMPVAQPAATPSLFTTLAGGMQQMTDAVAAKLAPASIRLDSPVRTLRRAGTQWTVVTGAGEQAFDAVILALPAYAAADLLGSTDSKLTGELRGIAYNSSITVALAYDAASIGAATRAKIEGFGFLVSQGGANKGKMLACTYVQNKFAGRAPAGKLLFRCFIGGAAATASMQLSDEDLASAIRGELRQVLGLNAEPLFTRVFRWPQAMAQYEVGHLDRVARIDQLVAQLPGLALAGNAYRGIGVPDCVREGAAAADRLLPPPTK</sequence>
<evidence type="ECO:0000256" key="3">
    <source>
        <dbReference type="ARBA" id="ARBA00022827"/>
    </source>
</evidence>
<comment type="catalytic activity">
    <reaction evidence="6">
        <text>coproporphyrinogen III + 3 O2 = coproporphyrin III + 3 H2O2</text>
        <dbReference type="Rhea" id="RHEA:43436"/>
        <dbReference type="ChEBI" id="CHEBI:15379"/>
        <dbReference type="ChEBI" id="CHEBI:16240"/>
        <dbReference type="ChEBI" id="CHEBI:57309"/>
        <dbReference type="ChEBI" id="CHEBI:131725"/>
        <dbReference type="EC" id="1.3.3.15"/>
    </reaction>
</comment>
<comment type="similarity">
    <text evidence="6">Belongs to the protoporphyrinogen/coproporphyrinogen oxidase family. Coproporphyrinogen III oxidase subfamily.</text>
</comment>
<keyword evidence="6" id="KW-0963">Cytoplasm</keyword>
<evidence type="ECO:0000256" key="6">
    <source>
        <dbReference type="RuleBase" id="RU364052"/>
    </source>
</evidence>
<reference evidence="8" key="1">
    <citation type="submission" date="2020-07" db="EMBL/GenBank/DDBJ databases">
        <title>Huge and variable diversity of episymbiotic CPR bacteria and DPANN archaea in groundwater ecosystems.</title>
        <authorList>
            <person name="He C.Y."/>
            <person name="Keren R."/>
            <person name="Whittaker M."/>
            <person name="Farag I.F."/>
            <person name="Doudna J."/>
            <person name="Cate J.H.D."/>
            <person name="Banfield J.F."/>
        </authorList>
    </citation>
    <scope>NUCLEOTIDE SEQUENCE</scope>
    <source>
        <strain evidence="8">NC_groundwater_580_Pr5_B-0.1um_64_19</strain>
    </source>
</reference>
<protein>
    <recommendedName>
        <fullName evidence="6">Coproporphyrinogen III oxidase</fullName>
        <ecNumber evidence="6">1.3.3.15</ecNumber>
    </recommendedName>
</protein>
<dbReference type="SUPFAM" id="SSF54373">
    <property type="entry name" value="FAD-linked reductases, C-terminal domain"/>
    <property type="match status" value="1"/>
</dbReference>
<proteinExistence type="inferred from homology"/>
<dbReference type="Gene3D" id="3.50.50.60">
    <property type="entry name" value="FAD/NAD(P)-binding domain"/>
    <property type="match status" value="1"/>
</dbReference>
<evidence type="ECO:0000256" key="2">
    <source>
        <dbReference type="ARBA" id="ARBA00022630"/>
    </source>
</evidence>
<evidence type="ECO:0000313" key="8">
    <source>
        <dbReference type="EMBL" id="MBI2679046.1"/>
    </source>
</evidence>
<evidence type="ECO:0000256" key="1">
    <source>
        <dbReference type="ARBA" id="ARBA00001974"/>
    </source>
</evidence>
<dbReference type="SUPFAM" id="SSF51905">
    <property type="entry name" value="FAD/NAD(P)-binding domain"/>
    <property type="match status" value="1"/>
</dbReference>
<dbReference type="PANTHER" id="PTHR42923">
    <property type="entry name" value="PROTOPORPHYRINOGEN OXIDASE"/>
    <property type="match status" value="1"/>
</dbReference>
<dbReference type="InterPro" id="IPR050464">
    <property type="entry name" value="Zeta_carotene_desat/Oxidored"/>
</dbReference>
<evidence type="ECO:0000259" key="7">
    <source>
        <dbReference type="Pfam" id="PF01593"/>
    </source>
</evidence>
<dbReference type="InterPro" id="IPR036188">
    <property type="entry name" value="FAD/NAD-bd_sf"/>
</dbReference>
<organism evidence="8 9">
    <name type="scientific">Candidatus Korobacter versatilis</name>
    <dbReference type="NCBI Taxonomy" id="658062"/>
    <lineage>
        <taxon>Bacteria</taxon>
        <taxon>Pseudomonadati</taxon>
        <taxon>Acidobacteriota</taxon>
        <taxon>Terriglobia</taxon>
        <taxon>Terriglobales</taxon>
        <taxon>Candidatus Korobacteraceae</taxon>
        <taxon>Candidatus Korobacter</taxon>
    </lineage>
</organism>
<evidence type="ECO:0000313" key="9">
    <source>
        <dbReference type="Proteomes" id="UP000779809"/>
    </source>
</evidence>
<dbReference type="GO" id="GO:0005737">
    <property type="term" value="C:cytoplasm"/>
    <property type="evidence" value="ECO:0007669"/>
    <property type="project" value="UniProtKB-SubCell"/>
</dbReference>
<comment type="caution">
    <text evidence="8">The sequence shown here is derived from an EMBL/GenBank/DDBJ whole genome shotgun (WGS) entry which is preliminary data.</text>
</comment>
<dbReference type="AlphaFoldDB" id="A0A932A997"/>
<dbReference type="EC" id="1.3.3.15" evidence="6"/>
<dbReference type="GO" id="GO:0006783">
    <property type="term" value="P:heme biosynthetic process"/>
    <property type="evidence" value="ECO:0007669"/>
    <property type="project" value="UniProtKB-UniRule"/>
</dbReference>
<gene>
    <name evidence="8" type="primary">hemG</name>
    <name evidence="8" type="ORF">HYX28_09715</name>
</gene>
<evidence type="ECO:0000256" key="5">
    <source>
        <dbReference type="ARBA" id="ARBA00023133"/>
    </source>
</evidence>
<comment type="pathway">
    <text evidence="6">Porphyrin-containing compound metabolism; protoheme biosynthesis.</text>
</comment>
<dbReference type="InterPro" id="IPR002937">
    <property type="entry name" value="Amino_oxidase"/>
</dbReference>
<dbReference type="NCBIfam" id="TIGR00562">
    <property type="entry name" value="proto_IX_ox"/>
    <property type="match status" value="1"/>
</dbReference>
<name>A0A932A997_9BACT</name>
<dbReference type="Gene3D" id="1.10.3110.10">
    <property type="entry name" value="protoporphyrinogen ix oxidase, domain 3"/>
    <property type="match status" value="1"/>
</dbReference>
<dbReference type="PANTHER" id="PTHR42923:SF3">
    <property type="entry name" value="PROTOPORPHYRINOGEN OXIDASE"/>
    <property type="match status" value="1"/>
</dbReference>